<protein>
    <submittedName>
        <fullName evidence="2">Uncharacterized protein</fullName>
    </submittedName>
</protein>
<dbReference type="EMBL" id="QGKS01000198">
    <property type="protein sequence ID" value="PWR15080.1"/>
    <property type="molecule type" value="Genomic_DNA"/>
</dbReference>
<feature type="transmembrane region" description="Helical" evidence="1">
    <location>
        <begin position="69"/>
        <end position="87"/>
    </location>
</feature>
<keyword evidence="1" id="KW-0472">Membrane</keyword>
<keyword evidence="1" id="KW-0812">Transmembrane</keyword>
<proteinExistence type="predicted"/>
<gene>
    <name evidence="2" type="ORF">DKT69_12985</name>
</gene>
<evidence type="ECO:0000313" key="2">
    <source>
        <dbReference type="EMBL" id="PWR15080.1"/>
    </source>
</evidence>
<dbReference type="AlphaFoldDB" id="A0A317DLI9"/>
<evidence type="ECO:0000313" key="3">
    <source>
        <dbReference type="Proteomes" id="UP000246050"/>
    </source>
</evidence>
<feature type="transmembrane region" description="Helical" evidence="1">
    <location>
        <begin position="36"/>
        <end position="57"/>
    </location>
</feature>
<accession>A0A317DLI9</accession>
<dbReference type="Proteomes" id="UP000246050">
    <property type="component" value="Unassembled WGS sequence"/>
</dbReference>
<organism evidence="2 3">
    <name type="scientific">Micromonospora sicca</name>
    <dbReference type="NCBI Taxonomy" id="2202420"/>
    <lineage>
        <taxon>Bacteria</taxon>
        <taxon>Bacillati</taxon>
        <taxon>Actinomycetota</taxon>
        <taxon>Actinomycetes</taxon>
        <taxon>Micromonosporales</taxon>
        <taxon>Micromonosporaceae</taxon>
        <taxon>Micromonospora</taxon>
    </lineage>
</organism>
<reference evidence="2 3" key="1">
    <citation type="submission" date="2018-05" db="EMBL/GenBank/DDBJ databases">
        <title>Micromonosporas from Atacama Desert.</title>
        <authorList>
            <person name="Carro L."/>
            <person name="Golinska P."/>
            <person name="Klenk H.-P."/>
            <person name="Goodfellow M."/>
        </authorList>
    </citation>
    <scope>NUCLEOTIDE SEQUENCE [LARGE SCALE GENOMIC DNA]</scope>
    <source>
        <strain evidence="2 3">4G51</strain>
    </source>
</reference>
<comment type="caution">
    <text evidence="2">The sequence shown here is derived from an EMBL/GenBank/DDBJ whole genome shotgun (WGS) entry which is preliminary data.</text>
</comment>
<keyword evidence="1" id="KW-1133">Transmembrane helix</keyword>
<sequence>MPSGPPGARLALLLTLVRFVIPASESGSLARVVDRILTVATTAVLPVIAWVVARLLAPNYFTMPDRRTRITVVVIVTAVTVIGYPVGRFNDRFLTCGDFRSPAMTCRRTAPKSPVAR</sequence>
<name>A0A317DLI9_9ACTN</name>
<evidence type="ECO:0000256" key="1">
    <source>
        <dbReference type="SAM" id="Phobius"/>
    </source>
</evidence>